<feature type="compositionally biased region" description="Polar residues" evidence="1">
    <location>
        <begin position="21"/>
        <end position="35"/>
    </location>
</feature>
<name>A0ABR3P4R7_9PEZI</name>
<feature type="region of interest" description="Disordered" evidence="1">
    <location>
        <begin position="17"/>
        <end position="42"/>
    </location>
</feature>
<dbReference type="EMBL" id="JBFMKM010000014">
    <property type="protein sequence ID" value="KAL1297630.1"/>
    <property type="molecule type" value="Genomic_DNA"/>
</dbReference>
<evidence type="ECO:0008006" key="4">
    <source>
        <dbReference type="Google" id="ProtNLM"/>
    </source>
</evidence>
<protein>
    <recommendedName>
        <fullName evidence="4">F-box domain-containing protein</fullName>
    </recommendedName>
</protein>
<reference evidence="2 3" key="1">
    <citation type="submission" date="2024-07" db="EMBL/GenBank/DDBJ databases">
        <title>Draft sequence of the Neodothiora populina.</title>
        <authorList>
            <person name="Drown D.D."/>
            <person name="Schuette U.S."/>
            <person name="Buechlein A.B."/>
            <person name="Rusch D.R."/>
            <person name="Winton L.W."/>
            <person name="Adams G.A."/>
        </authorList>
    </citation>
    <scope>NUCLEOTIDE SEQUENCE [LARGE SCALE GENOMIC DNA]</scope>
    <source>
        <strain evidence="2 3">CPC 39397</strain>
    </source>
</reference>
<keyword evidence="3" id="KW-1185">Reference proteome</keyword>
<dbReference type="Proteomes" id="UP001562354">
    <property type="component" value="Unassembled WGS sequence"/>
</dbReference>
<dbReference type="RefSeq" id="XP_069197312.1">
    <property type="nucleotide sequence ID" value="XM_069346098.1"/>
</dbReference>
<proteinExistence type="predicted"/>
<dbReference type="GeneID" id="95979886"/>
<sequence>MTQLEFTIPEETLSWLKSIPQRPSSRTQRGPSRSSTYHEADSRYALRVNHSRRYSLATPPVLPPRTISEQSDNAAIAEDEEKKASLMDLPTEILDTIIGYAITPSSADEPVISVKRKETESPCTASDISSGAVVHKWHVGGYPSSLFLVNHTISAIAFRRTWSDSAVDISLSTADALCFLKYALSERQRCAMRRVRFPKFMLSWADPVGKDVWLRESRRDGRVAPGFVRDEEEKVEVQAQEEKQQRPAPPSRMQSLVGLLQTRSSPALGELVAH</sequence>
<gene>
    <name evidence="2" type="ORF">AAFC00_006187</name>
</gene>
<evidence type="ECO:0000256" key="1">
    <source>
        <dbReference type="SAM" id="MobiDB-lite"/>
    </source>
</evidence>
<organism evidence="2 3">
    <name type="scientific">Neodothiora populina</name>
    <dbReference type="NCBI Taxonomy" id="2781224"/>
    <lineage>
        <taxon>Eukaryota</taxon>
        <taxon>Fungi</taxon>
        <taxon>Dikarya</taxon>
        <taxon>Ascomycota</taxon>
        <taxon>Pezizomycotina</taxon>
        <taxon>Dothideomycetes</taxon>
        <taxon>Dothideomycetidae</taxon>
        <taxon>Dothideales</taxon>
        <taxon>Dothioraceae</taxon>
        <taxon>Neodothiora</taxon>
    </lineage>
</organism>
<evidence type="ECO:0000313" key="3">
    <source>
        <dbReference type="Proteomes" id="UP001562354"/>
    </source>
</evidence>
<feature type="compositionally biased region" description="Basic and acidic residues" evidence="1">
    <location>
        <begin position="231"/>
        <end position="245"/>
    </location>
</feature>
<evidence type="ECO:0000313" key="2">
    <source>
        <dbReference type="EMBL" id="KAL1297630.1"/>
    </source>
</evidence>
<comment type="caution">
    <text evidence="2">The sequence shown here is derived from an EMBL/GenBank/DDBJ whole genome shotgun (WGS) entry which is preliminary data.</text>
</comment>
<feature type="region of interest" description="Disordered" evidence="1">
    <location>
        <begin position="231"/>
        <end position="274"/>
    </location>
</feature>
<accession>A0ABR3P4R7</accession>